<evidence type="ECO:0000313" key="3">
    <source>
        <dbReference type="Proteomes" id="UP000512286"/>
    </source>
</evidence>
<dbReference type="KEGG" id="cint:HZF06_07455"/>
<protein>
    <submittedName>
        <fullName evidence="2">Uncharacterized protein</fullName>
    </submittedName>
</protein>
<name>A0A7D6VT23_9CLOT</name>
<sequence length="55" mass="6234">MKNINKVPLNKTGFSNSYDEGSKHKNLKSLEGNARDESNCNRGDSQRQSDQFSEE</sequence>
<dbReference type="AlphaFoldDB" id="A0A7D6VT23"/>
<evidence type="ECO:0000256" key="1">
    <source>
        <dbReference type="SAM" id="MobiDB-lite"/>
    </source>
</evidence>
<feature type="region of interest" description="Disordered" evidence="1">
    <location>
        <begin position="1"/>
        <end position="55"/>
    </location>
</feature>
<dbReference type="RefSeq" id="WP_181602991.1">
    <property type="nucleotide sequence ID" value="NZ_CP059378.1"/>
</dbReference>
<accession>A0A7D6VT23</accession>
<reference evidence="2 3" key="1">
    <citation type="submission" date="2020-07" db="EMBL/GenBank/DDBJ databases">
        <title>Electron transfer.</title>
        <authorList>
            <person name="Huang L."/>
            <person name="Liu X."/>
            <person name="Zhou S."/>
        </authorList>
    </citation>
    <scope>NUCLEOTIDE SEQUENCE [LARGE SCALE GENOMIC DNA]</scope>
    <source>
        <strain evidence="2 3">Lx1</strain>
    </source>
</reference>
<organism evidence="2 3">
    <name type="scientific">Clostridium intestinale</name>
    <dbReference type="NCBI Taxonomy" id="36845"/>
    <lineage>
        <taxon>Bacteria</taxon>
        <taxon>Bacillati</taxon>
        <taxon>Bacillota</taxon>
        <taxon>Clostridia</taxon>
        <taxon>Eubacteriales</taxon>
        <taxon>Clostridiaceae</taxon>
        <taxon>Clostridium</taxon>
    </lineage>
</organism>
<feature type="compositionally biased region" description="Basic and acidic residues" evidence="1">
    <location>
        <begin position="33"/>
        <end position="47"/>
    </location>
</feature>
<gene>
    <name evidence="2" type="ORF">HZF06_07455</name>
</gene>
<dbReference type="Proteomes" id="UP000512286">
    <property type="component" value="Chromosome"/>
</dbReference>
<evidence type="ECO:0000313" key="2">
    <source>
        <dbReference type="EMBL" id="QLY81409.1"/>
    </source>
</evidence>
<proteinExistence type="predicted"/>
<dbReference type="EMBL" id="CP059378">
    <property type="protein sequence ID" value="QLY81409.1"/>
    <property type="molecule type" value="Genomic_DNA"/>
</dbReference>